<comment type="caution">
    <text evidence="1">The sequence shown here is derived from an EMBL/GenBank/DDBJ whole genome shotgun (WGS) entry which is preliminary data.</text>
</comment>
<evidence type="ECO:0000313" key="1">
    <source>
        <dbReference type="EMBL" id="GIX91337.1"/>
    </source>
</evidence>
<protein>
    <submittedName>
        <fullName evidence="1">Uncharacterized protein</fullName>
    </submittedName>
</protein>
<sequence>MFFTRGRVVDEGAKARITFQHPASFWASRRHSSCSLSPSSSAVGKVLEGAPVLLGSLSSNQQAYSISSSCAIYYYHISSIHS</sequence>
<keyword evidence="2" id="KW-1185">Reference proteome</keyword>
<dbReference type="AlphaFoldDB" id="A0AAV4P2A2"/>
<dbReference type="Proteomes" id="UP001054945">
    <property type="component" value="Unassembled WGS sequence"/>
</dbReference>
<evidence type="ECO:0000313" key="2">
    <source>
        <dbReference type="Proteomes" id="UP001054945"/>
    </source>
</evidence>
<proteinExistence type="predicted"/>
<name>A0AAV4P2A2_CAEEX</name>
<dbReference type="EMBL" id="BPLR01004014">
    <property type="protein sequence ID" value="GIX91337.1"/>
    <property type="molecule type" value="Genomic_DNA"/>
</dbReference>
<gene>
    <name evidence="1" type="ORF">CEXT_450331</name>
</gene>
<accession>A0AAV4P2A2</accession>
<reference evidence="1 2" key="1">
    <citation type="submission" date="2021-06" db="EMBL/GenBank/DDBJ databases">
        <title>Caerostris extrusa draft genome.</title>
        <authorList>
            <person name="Kono N."/>
            <person name="Arakawa K."/>
        </authorList>
    </citation>
    <scope>NUCLEOTIDE SEQUENCE [LARGE SCALE GENOMIC DNA]</scope>
</reference>
<organism evidence="1 2">
    <name type="scientific">Caerostris extrusa</name>
    <name type="common">Bark spider</name>
    <name type="synonym">Caerostris bankana</name>
    <dbReference type="NCBI Taxonomy" id="172846"/>
    <lineage>
        <taxon>Eukaryota</taxon>
        <taxon>Metazoa</taxon>
        <taxon>Ecdysozoa</taxon>
        <taxon>Arthropoda</taxon>
        <taxon>Chelicerata</taxon>
        <taxon>Arachnida</taxon>
        <taxon>Araneae</taxon>
        <taxon>Araneomorphae</taxon>
        <taxon>Entelegynae</taxon>
        <taxon>Araneoidea</taxon>
        <taxon>Araneidae</taxon>
        <taxon>Caerostris</taxon>
    </lineage>
</organism>